<accession>H3NLU8</accession>
<dbReference type="Proteomes" id="UP000004191">
    <property type="component" value="Unassembled WGS sequence"/>
</dbReference>
<feature type="transmembrane region" description="Helical" evidence="1">
    <location>
        <begin position="20"/>
        <end position="42"/>
    </location>
</feature>
<evidence type="ECO:0000256" key="1">
    <source>
        <dbReference type="SAM" id="Phobius"/>
    </source>
</evidence>
<evidence type="ECO:0000313" key="2">
    <source>
        <dbReference type="EMBL" id="EHR35618.1"/>
    </source>
</evidence>
<name>H3NLU8_9FIRM</name>
<organism evidence="2 3">
    <name type="scientific">Helcococcus kunzii ATCC 51366</name>
    <dbReference type="NCBI Taxonomy" id="883114"/>
    <lineage>
        <taxon>Bacteria</taxon>
        <taxon>Bacillati</taxon>
        <taxon>Bacillota</taxon>
        <taxon>Tissierellia</taxon>
        <taxon>Tissierellales</taxon>
        <taxon>Peptoniphilaceae</taxon>
        <taxon>Helcococcus</taxon>
    </lineage>
</organism>
<feature type="transmembrane region" description="Helical" evidence="1">
    <location>
        <begin position="48"/>
        <end position="68"/>
    </location>
</feature>
<feature type="transmembrane region" description="Helical" evidence="1">
    <location>
        <begin position="77"/>
        <end position="97"/>
    </location>
</feature>
<keyword evidence="1" id="KW-0472">Membrane</keyword>
<gene>
    <name evidence="2" type="ORF">HMPREF9709_00309</name>
</gene>
<dbReference type="HOGENOM" id="CLU_2329872_0_0_9"/>
<reference evidence="2 3" key="1">
    <citation type="submission" date="2012-01" db="EMBL/GenBank/DDBJ databases">
        <title>The Genome Sequence of Helcococcus kunzii ATCC 51366.</title>
        <authorList>
            <consortium name="The Broad Institute Genome Sequencing Platform"/>
            <person name="Earl A."/>
            <person name="Ward D."/>
            <person name="Feldgarden M."/>
            <person name="Gevers D."/>
            <person name="Huys G."/>
            <person name="Young S.K."/>
            <person name="Zeng Q."/>
            <person name="Gargeya S."/>
            <person name="Fitzgerald M."/>
            <person name="Haas B."/>
            <person name="Abouelleil A."/>
            <person name="Alvarado L."/>
            <person name="Arachchi H.M."/>
            <person name="Berlin A."/>
            <person name="Chapman S.B."/>
            <person name="Gearin G."/>
            <person name="Goldberg J."/>
            <person name="Griggs A."/>
            <person name="Gujja S."/>
            <person name="Hansen M."/>
            <person name="Heiman D."/>
            <person name="Howarth C."/>
            <person name="Larimer J."/>
            <person name="Lui A."/>
            <person name="MacDonald P.J.P."/>
            <person name="McCowen C."/>
            <person name="Montmayeur A."/>
            <person name="Murphy C."/>
            <person name="Neiman D."/>
            <person name="Pearson M."/>
            <person name="Priest M."/>
            <person name="Roberts A."/>
            <person name="Saif S."/>
            <person name="Shea T."/>
            <person name="Sisk P."/>
            <person name="Stolte C."/>
            <person name="Sykes S."/>
            <person name="Wortman J."/>
            <person name="Nusbaum C."/>
            <person name="Birren B."/>
        </authorList>
    </citation>
    <scope>NUCLEOTIDE SEQUENCE [LARGE SCALE GENOMIC DNA]</scope>
    <source>
        <strain evidence="2 3">ATCC 51366</strain>
    </source>
</reference>
<protein>
    <submittedName>
        <fullName evidence="2">Uncharacterized protein</fullName>
    </submittedName>
</protein>
<evidence type="ECO:0000313" key="3">
    <source>
        <dbReference type="Proteomes" id="UP000004191"/>
    </source>
</evidence>
<proteinExistence type="predicted"/>
<dbReference type="OrthoDB" id="9979515at2"/>
<dbReference type="STRING" id="883114.HMPREF9709_00309"/>
<dbReference type="GeneID" id="96998322"/>
<keyword evidence="1" id="KW-0812">Transmembrane</keyword>
<keyword evidence="1" id="KW-1133">Transmembrane helix</keyword>
<keyword evidence="3" id="KW-1185">Reference proteome</keyword>
<comment type="caution">
    <text evidence="2">The sequence shown here is derived from an EMBL/GenBank/DDBJ whole genome shotgun (WGS) entry which is preliminary data.</text>
</comment>
<dbReference type="RefSeq" id="WP_005397268.1">
    <property type="nucleotide sequence ID" value="NZ_JH601088.1"/>
</dbReference>
<sequence length="98" mass="11333">MNLNKLNKDNQNKIATKGQLKFIIATDLLIFATIGVIIYEIYNKKTHFASYIMLGLVFICMGINQYIYYKNNGGKKYLFMMSIYGLIGIGLIIFRLFM</sequence>
<dbReference type="EMBL" id="AGEI01000011">
    <property type="protein sequence ID" value="EHR35618.1"/>
    <property type="molecule type" value="Genomic_DNA"/>
</dbReference>
<dbReference type="AlphaFoldDB" id="H3NLU8"/>